<evidence type="ECO:0000256" key="2">
    <source>
        <dbReference type="ARBA" id="ARBA00004196"/>
    </source>
</evidence>
<name>A0A7T0KGX6_9CORY</name>
<dbReference type="GO" id="GO:0016491">
    <property type="term" value="F:oxidoreductase activity"/>
    <property type="evidence" value="ECO:0007669"/>
    <property type="project" value="UniProtKB-KW"/>
</dbReference>
<organism evidence="10 11">
    <name type="scientific">Corynebacterium lizhenjunii</name>
    <dbReference type="NCBI Taxonomy" id="2709394"/>
    <lineage>
        <taxon>Bacteria</taxon>
        <taxon>Bacillati</taxon>
        <taxon>Actinomycetota</taxon>
        <taxon>Actinomycetes</taxon>
        <taxon>Mycobacteriales</taxon>
        <taxon>Corynebacteriaceae</taxon>
        <taxon>Corynebacterium</taxon>
    </lineage>
</organism>
<accession>A0A7T0KGX6</accession>
<gene>
    <name evidence="10" type="ORF">G7Y31_04185</name>
</gene>
<dbReference type="InterPro" id="IPR006963">
    <property type="entry name" value="Mopterin_OxRdtase_4Fe-4S_dom"/>
</dbReference>
<dbReference type="SUPFAM" id="SSF53706">
    <property type="entry name" value="Formate dehydrogenase/DMSO reductase, domains 1-3"/>
    <property type="match status" value="1"/>
</dbReference>
<dbReference type="Gene3D" id="2.20.25.90">
    <property type="entry name" value="ADC-like domains"/>
    <property type="match status" value="1"/>
</dbReference>
<dbReference type="KEGG" id="cliz:G7Y31_04185"/>
<dbReference type="GO" id="GO:0030313">
    <property type="term" value="C:cell envelope"/>
    <property type="evidence" value="ECO:0007669"/>
    <property type="project" value="UniProtKB-SubCell"/>
</dbReference>
<dbReference type="GO" id="GO:0030151">
    <property type="term" value="F:molybdenum ion binding"/>
    <property type="evidence" value="ECO:0007669"/>
    <property type="project" value="TreeGrafter"/>
</dbReference>
<dbReference type="GO" id="GO:0009061">
    <property type="term" value="P:anaerobic respiration"/>
    <property type="evidence" value="ECO:0007669"/>
    <property type="project" value="TreeGrafter"/>
</dbReference>
<dbReference type="GO" id="GO:0009055">
    <property type="term" value="F:electron transfer activity"/>
    <property type="evidence" value="ECO:0007669"/>
    <property type="project" value="TreeGrafter"/>
</dbReference>
<dbReference type="PANTHER" id="PTHR43598:SF1">
    <property type="entry name" value="FORMATE DEHYDROGENASE-O MAJOR SUBUNIT"/>
    <property type="match status" value="1"/>
</dbReference>
<evidence type="ECO:0000256" key="4">
    <source>
        <dbReference type="ARBA" id="ARBA00022485"/>
    </source>
</evidence>
<comment type="subcellular location">
    <subcellularLocation>
        <location evidence="2">Cell envelope</location>
    </subcellularLocation>
</comment>
<evidence type="ECO:0000313" key="10">
    <source>
        <dbReference type="EMBL" id="QPK79900.1"/>
    </source>
</evidence>
<feature type="domain" description="4Fe-4S Mo/W bis-MGD-type" evidence="9">
    <location>
        <begin position="43"/>
        <end position="99"/>
    </location>
</feature>
<dbReference type="Proteomes" id="UP000594681">
    <property type="component" value="Chromosome"/>
</dbReference>
<dbReference type="SMART" id="SM00926">
    <property type="entry name" value="Molybdop_Fe4S4"/>
    <property type="match status" value="1"/>
</dbReference>
<evidence type="ECO:0000256" key="8">
    <source>
        <dbReference type="ARBA" id="ARBA00023014"/>
    </source>
</evidence>
<evidence type="ECO:0000256" key="3">
    <source>
        <dbReference type="ARBA" id="ARBA00010312"/>
    </source>
</evidence>
<dbReference type="PROSITE" id="PS51669">
    <property type="entry name" value="4FE4S_MOW_BIS_MGD"/>
    <property type="match status" value="1"/>
</dbReference>
<protein>
    <submittedName>
        <fullName evidence="10">Dehydrogenase</fullName>
    </submittedName>
</protein>
<evidence type="ECO:0000256" key="1">
    <source>
        <dbReference type="ARBA" id="ARBA00001966"/>
    </source>
</evidence>
<proteinExistence type="inferred from homology"/>
<dbReference type="Pfam" id="PF04879">
    <property type="entry name" value="Molybdop_Fe4S4"/>
    <property type="match status" value="1"/>
</dbReference>
<dbReference type="EMBL" id="CP064954">
    <property type="protein sequence ID" value="QPK79900.1"/>
    <property type="molecule type" value="Genomic_DNA"/>
</dbReference>
<dbReference type="GO" id="GO:0051539">
    <property type="term" value="F:4 iron, 4 sulfur cluster binding"/>
    <property type="evidence" value="ECO:0007669"/>
    <property type="project" value="UniProtKB-KW"/>
</dbReference>
<keyword evidence="8" id="KW-0411">Iron-sulfur</keyword>
<evidence type="ECO:0000313" key="11">
    <source>
        <dbReference type="Proteomes" id="UP000594681"/>
    </source>
</evidence>
<reference evidence="10 11" key="1">
    <citation type="submission" date="2020-11" db="EMBL/GenBank/DDBJ databases">
        <title>Corynebacterium sp. ZJ-599.</title>
        <authorList>
            <person name="Zhou J."/>
        </authorList>
    </citation>
    <scope>NUCLEOTIDE SEQUENCE [LARGE SCALE GENOMIC DNA]</scope>
    <source>
        <strain evidence="10 11">ZJ-599</strain>
    </source>
</reference>
<keyword evidence="6" id="KW-0560">Oxidoreductase</keyword>
<keyword evidence="7" id="KW-0408">Iron</keyword>
<dbReference type="PANTHER" id="PTHR43598">
    <property type="entry name" value="TUNGSTEN-CONTAINING FORMYLMETHANOFURAN DEHYDROGENASE 2 SUBUNIT B"/>
    <property type="match status" value="1"/>
</dbReference>
<evidence type="ECO:0000256" key="5">
    <source>
        <dbReference type="ARBA" id="ARBA00022723"/>
    </source>
</evidence>
<comment type="cofactor">
    <cofactor evidence="1">
        <name>[4Fe-4S] cluster</name>
        <dbReference type="ChEBI" id="CHEBI:49883"/>
    </cofactor>
</comment>
<evidence type="ECO:0000256" key="6">
    <source>
        <dbReference type="ARBA" id="ARBA00023002"/>
    </source>
</evidence>
<dbReference type="Gene3D" id="3.40.50.740">
    <property type="match status" value="1"/>
</dbReference>
<sequence length="188" mass="21165">MSRFSPLNWPVVRQLRGSDPFARDVNTQSKKSRELDGRLVEADRVVQSVCPYCAVGCSQRVYVKDNQVIQIEGDPDSPISRGRLCPKGAASEQLVNSATRLTKIKYRAPYATEWQELDTETAMDMIADRFVESRKNKWQDVDEQGRPLRRTMGVAGLGGATLDNEENYLIKKLFTATGAIQIENQARI</sequence>
<keyword evidence="11" id="KW-1185">Reference proteome</keyword>
<keyword evidence="5" id="KW-0479">Metal-binding</keyword>
<comment type="similarity">
    <text evidence="3">Belongs to the prokaryotic molybdopterin-containing oxidoreductase family.</text>
</comment>
<evidence type="ECO:0000259" key="9">
    <source>
        <dbReference type="PROSITE" id="PS51669"/>
    </source>
</evidence>
<evidence type="ECO:0000256" key="7">
    <source>
        <dbReference type="ARBA" id="ARBA00023004"/>
    </source>
</evidence>
<dbReference type="AlphaFoldDB" id="A0A7T0KGX6"/>
<keyword evidence="4" id="KW-0004">4Fe-4S</keyword>